<dbReference type="RefSeq" id="WP_092857712.1">
    <property type="nucleotide sequence ID" value="NZ_FOYU01000003.1"/>
</dbReference>
<dbReference type="PANTHER" id="PTHR23427">
    <property type="entry name" value="SURFEIT LOCUS PROTEIN"/>
    <property type="match status" value="1"/>
</dbReference>
<feature type="transmembrane region" description="Helical" evidence="6">
    <location>
        <begin position="217"/>
        <end position="235"/>
    </location>
</feature>
<comment type="similarity">
    <text evidence="2 6">Belongs to the SURF1 family.</text>
</comment>
<dbReference type="InterPro" id="IPR045214">
    <property type="entry name" value="Surf1/Surf4"/>
</dbReference>
<keyword evidence="8" id="KW-1185">Reference proteome</keyword>
<gene>
    <name evidence="7" type="ORF">SAMN04488070_1775</name>
</gene>
<evidence type="ECO:0000256" key="2">
    <source>
        <dbReference type="ARBA" id="ARBA00007165"/>
    </source>
</evidence>
<comment type="subcellular location">
    <subcellularLocation>
        <location evidence="6">Cell membrane</location>
        <topology evidence="6">Multi-pass membrane protein</topology>
    </subcellularLocation>
    <subcellularLocation>
        <location evidence="1">Membrane</location>
    </subcellularLocation>
</comment>
<keyword evidence="5 6" id="KW-0472">Membrane</keyword>
<dbReference type="EMBL" id="FOYU01000003">
    <property type="protein sequence ID" value="SFR53717.1"/>
    <property type="molecule type" value="Genomic_DNA"/>
</dbReference>
<accession>A0A1I6HHF9</accession>
<evidence type="ECO:0000256" key="3">
    <source>
        <dbReference type="ARBA" id="ARBA00022692"/>
    </source>
</evidence>
<evidence type="ECO:0000256" key="6">
    <source>
        <dbReference type="RuleBase" id="RU363076"/>
    </source>
</evidence>
<evidence type="ECO:0000256" key="4">
    <source>
        <dbReference type="ARBA" id="ARBA00022989"/>
    </source>
</evidence>
<dbReference type="Pfam" id="PF02104">
    <property type="entry name" value="SURF1"/>
    <property type="match status" value="1"/>
</dbReference>
<comment type="caution">
    <text evidence="6">Lacks conserved residue(s) required for the propagation of feature annotation.</text>
</comment>
<sequence length="245" mass="28132">MRKKIRPSKLIAILLTVLAIITLVKLGFWQLDRAAEKEQLFADYDARQITSIHLNALQDPIDSLNRYVEVSITGTFLNRYLLLDNQILNGQAGYQIIGLLKAQFADDTTRFVMVNLGWVPWGQNREQLPDLELPQGELTVNGFFYQPQLSGVWGASETFIEAERWPMRVTQLDAEAISDATQLPIQPYVVLLSETAEYGWPRQWQPQVMTPEKHRAYALQWFSLALACLLVFWFASRSKKITTEE</sequence>
<keyword evidence="4 6" id="KW-1133">Transmembrane helix</keyword>
<dbReference type="AlphaFoldDB" id="A0A1I6HHF9"/>
<dbReference type="CDD" id="cd06662">
    <property type="entry name" value="SURF1"/>
    <property type="match status" value="1"/>
</dbReference>
<name>A0A1I6HHF9_9GAMM</name>
<dbReference type="PROSITE" id="PS50895">
    <property type="entry name" value="SURF1"/>
    <property type="match status" value="1"/>
</dbReference>
<evidence type="ECO:0000313" key="8">
    <source>
        <dbReference type="Proteomes" id="UP000199424"/>
    </source>
</evidence>
<dbReference type="GO" id="GO:0005886">
    <property type="term" value="C:plasma membrane"/>
    <property type="evidence" value="ECO:0007669"/>
    <property type="project" value="UniProtKB-SubCell"/>
</dbReference>
<protein>
    <recommendedName>
        <fullName evidence="6">SURF1-like protein</fullName>
    </recommendedName>
</protein>
<evidence type="ECO:0000256" key="5">
    <source>
        <dbReference type="ARBA" id="ARBA00023136"/>
    </source>
</evidence>
<dbReference type="PANTHER" id="PTHR23427:SF2">
    <property type="entry name" value="SURFEIT LOCUS PROTEIN 1"/>
    <property type="match status" value="1"/>
</dbReference>
<reference evidence="8" key="1">
    <citation type="submission" date="2016-10" db="EMBL/GenBank/DDBJ databases">
        <authorList>
            <person name="Varghese N."/>
            <person name="Submissions S."/>
        </authorList>
    </citation>
    <scope>NUCLEOTIDE SEQUENCE [LARGE SCALE GENOMIC DNA]</scope>
    <source>
        <strain evidence="8">CGMCC 1.7285</strain>
    </source>
</reference>
<dbReference type="InterPro" id="IPR002994">
    <property type="entry name" value="Surf1/Shy1"/>
</dbReference>
<proteinExistence type="inferred from homology"/>
<keyword evidence="6" id="KW-1003">Cell membrane</keyword>
<dbReference type="Proteomes" id="UP000199424">
    <property type="component" value="Unassembled WGS sequence"/>
</dbReference>
<keyword evidence="3 6" id="KW-0812">Transmembrane</keyword>
<evidence type="ECO:0000256" key="1">
    <source>
        <dbReference type="ARBA" id="ARBA00004370"/>
    </source>
</evidence>
<organism evidence="7 8">
    <name type="scientific">Pseudidiomarina maritima</name>
    <dbReference type="NCBI Taxonomy" id="519453"/>
    <lineage>
        <taxon>Bacteria</taxon>
        <taxon>Pseudomonadati</taxon>
        <taxon>Pseudomonadota</taxon>
        <taxon>Gammaproteobacteria</taxon>
        <taxon>Alteromonadales</taxon>
        <taxon>Idiomarinaceae</taxon>
        <taxon>Pseudidiomarina</taxon>
    </lineage>
</organism>
<evidence type="ECO:0000313" key="7">
    <source>
        <dbReference type="EMBL" id="SFR53717.1"/>
    </source>
</evidence>